<comment type="caution">
    <text evidence="5">The sequence shown here is derived from an EMBL/GenBank/DDBJ whole genome shotgun (WGS) entry which is preliminary data.</text>
</comment>
<proteinExistence type="predicted"/>
<dbReference type="InterPro" id="IPR022572">
    <property type="entry name" value="DNA_rep/recomb_RecO_N"/>
</dbReference>
<dbReference type="Proteomes" id="UP000231276">
    <property type="component" value="Unassembled WGS sequence"/>
</dbReference>
<keyword evidence="1" id="KW-0227">DNA damage</keyword>
<keyword evidence="3" id="KW-0234">DNA repair</keyword>
<dbReference type="InterPro" id="IPR012340">
    <property type="entry name" value="NA-bd_OB-fold"/>
</dbReference>
<dbReference type="InterPro" id="IPR003717">
    <property type="entry name" value="RecO"/>
</dbReference>
<evidence type="ECO:0000256" key="3">
    <source>
        <dbReference type="ARBA" id="ARBA00023204"/>
    </source>
</evidence>
<sequence length="201" mass="23126">MADTLFVSYTKYKTSGIVIGGSNIGEGSRNLFILTRHFGLLSVRAQGVRELGSKLKYHLQNLFLLEIHLIRGKRGWVVTEALGQRSFFDSENRNKTRALSRILLLARRMLPEENRQYEIFDIISGGLSFLFSRPFSDEDIRNLEALIVLRFLRALGYIKKKDKIEKFIETNLYNEGLLKEASSLRPQMIREINISLKESGL</sequence>
<name>A0A2H0DVS0_9BACT</name>
<organism evidence="5 6">
    <name type="scientific">Candidatus Campbellbacteria bacterium CG22_combo_CG10-13_8_21_14_all_43_18</name>
    <dbReference type="NCBI Taxonomy" id="1974530"/>
    <lineage>
        <taxon>Bacteria</taxon>
        <taxon>Candidatus Campbelliibacteriota</taxon>
    </lineage>
</organism>
<dbReference type="PANTHER" id="PTHR33991">
    <property type="entry name" value="DNA REPAIR PROTEIN RECO"/>
    <property type="match status" value="1"/>
</dbReference>
<protein>
    <recommendedName>
        <fullName evidence="4">DNA replication/recombination mediator RecO N-terminal domain-containing protein</fullName>
    </recommendedName>
</protein>
<accession>A0A2H0DVS0</accession>
<dbReference type="GO" id="GO:0043590">
    <property type="term" value="C:bacterial nucleoid"/>
    <property type="evidence" value="ECO:0007669"/>
    <property type="project" value="TreeGrafter"/>
</dbReference>
<dbReference type="SUPFAM" id="SSF50249">
    <property type="entry name" value="Nucleic acid-binding proteins"/>
    <property type="match status" value="1"/>
</dbReference>
<dbReference type="EMBL" id="PCTS01000040">
    <property type="protein sequence ID" value="PIP86275.1"/>
    <property type="molecule type" value="Genomic_DNA"/>
</dbReference>
<evidence type="ECO:0000313" key="6">
    <source>
        <dbReference type="Proteomes" id="UP000231276"/>
    </source>
</evidence>
<dbReference type="Gene3D" id="2.40.50.140">
    <property type="entry name" value="Nucleic acid-binding proteins"/>
    <property type="match status" value="1"/>
</dbReference>
<evidence type="ECO:0000259" key="4">
    <source>
        <dbReference type="Pfam" id="PF11967"/>
    </source>
</evidence>
<feature type="domain" description="DNA replication/recombination mediator RecO N-terminal" evidence="4">
    <location>
        <begin position="12"/>
        <end position="73"/>
    </location>
</feature>
<gene>
    <name evidence="5" type="ORF">COW82_02920</name>
</gene>
<dbReference type="AlphaFoldDB" id="A0A2H0DVS0"/>
<dbReference type="Pfam" id="PF11967">
    <property type="entry name" value="RecO_N"/>
    <property type="match status" value="1"/>
</dbReference>
<evidence type="ECO:0000256" key="1">
    <source>
        <dbReference type="ARBA" id="ARBA00022763"/>
    </source>
</evidence>
<reference evidence="5 6" key="1">
    <citation type="submission" date="2017-09" db="EMBL/GenBank/DDBJ databases">
        <title>Depth-based differentiation of microbial function through sediment-hosted aquifers and enrichment of novel symbionts in the deep terrestrial subsurface.</title>
        <authorList>
            <person name="Probst A.J."/>
            <person name="Ladd B."/>
            <person name="Jarett J.K."/>
            <person name="Geller-Mcgrath D.E."/>
            <person name="Sieber C.M."/>
            <person name="Emerson J.B."/>
            <person name="Anantharaman K."/>
            <person name="Thomas B.C."/>
            <person name="Malmstrom R."/>
            <person name="Stieglmeier M."/>
            <person name="Klingl A."/>
            <person name="Woyke T."/>
            <person name="Ryan C.M."/>
            <person name="Banfield J.F."/>
        </authorList>
    </citation>
    <scope>NUCLEOTIDE SEQUENCE [LARGE SCALE GENOMIC DNA]</scope>
    <source>
        <strain evidence="5">CG22_combo_CG10-13_8_21_14_all_43_18</strain>
    </source>
</reference>
<evidence type="ECO:0000313" key="5">
    <source>
        <dbReference type="EMBL" id="PIP86275.1"/>
    </source>
</evidence>
<dbReference type="GO" id="GO:0006302">
    <property type="term" value="P:double-strand break repair"/>
    <property type="evidence" value="ECO:0007669"/>
    <property type="project" value="TreeGrafter"/>
</dbReference>
<evidence type="ECO:0000256" key="2">
    <source>
        <dbReference type="ARBA" id="ARBA00023172"/>
    </source>
</evidence>
<keyword evidence="2" id="KW-0233">DNA recombination</keyword>
<dbReference type="PANTHER" id="PTHR33991:SF1">
    <property type="entry name" value="DNA REPAIR PROTEIN RECO"/>
    <property type="match status" value="1"/>
</dbReference>
<dbReference type="GO" id="GO:0006310">
    <property type="term" value="P:DNA recombination"/>
    <property type="evidence" value="ECO:0007669"/>
    <property type="project" value="UniProtKB-KW"/>
</dbReference>